<dbReference type="Proteomes" id="UP000223856">
    <property type="component" value="Segment"/>
</dbReference>
<sequence length="52" mass="5994">MSVKFIVSVWNTFPRGAAWDTTYAGDSAWKAWRAYREGVKAGKDVQVRRYLP</sequence>
<gene>
    <name evidence="1" type="primary">49</name>
    <name evidence="1" type="ORF">SEA_KATYUSHA_49</name>
</gene>
<keyword evidence="2" id="KW-1185">Reference proteome</keyword>
<organism evidence="1 2">
    <name type="scientific">Gordonia phage Katyusha</name>
    <dbReference type="NCBI Taxonomy" id="1821555"/>
    <lineage>
        <taxon>Viruses</taxon>
        <taxon>Duplodnaviria</taxon>
        <taxon>Heunggongvirae</taxon>
        <taxon>Uroviricota</taxon>
        <taxon>Caudoviricetes</taxon>
        <taxon>Demosthenesvirus</taxon>
        <taxon>Demosthenesvirus katyusha</taxon>
    </lineage>
</organism>
<evidence type="ECO:0000313" key="1">
    <source>
        <dbReference type="EMBL" id="AMS03442.1"/>
    </source>
</evidence>
<reference evidence="1 2" key="1">
    <citation type="submission" date="2016-03" db="EMBL/GenBank/DDBJ databases">
        <authorList>
            <person name="Green D.E."/>
            <person name="Kennedy B.V."/>
            <person name="Kocak B.Z."/>
            <person name="Moretti M.L."/>
            <person name="Onelangsy F.L."/>
            <person name="Mezghani N.A."/>
            <person name="Thompson P.K."/>
            <person name="Ulbrich M.C."/>
            <person name="Furbee E.C."/>
            <person name="Grubb S.R."/>
            <person name="Warner M.H."/>
            <person name="Montgomery M.T."/>
            <person name="Garlena R.A."/>
            <person name="Russell D.A."/>
            <person name="Pope W.H."/>
            <person name="Jacobs-Sera D."/>
            <person name="Hendrix R.W."/>
            <person name="Hatfull G.F."/>
        </authorList>
    </citation>
    <scope>NUCLEOTIDE SEQUENCE [LARGE SCALE GENOMIC DNA]</scope>
</reference>
<evidence type="ECO:0000313" key="2">
    <source>
        <dbReference type="Proteomes" id="UP000223856"/>
    </source>
</evidence>
<dbReference type="GeneID" id="40079203"/>
<dbReference type="RefSeq" id="YP_009603323.1">
    <property type="nucleotide sequence ID" value="NC_041950.1"/>
</dbReference>
<accession>A0A142KBF9</accession>
<dbReference type="EMBL" id="KU963258">
    <property type="protein sequence ID" value="AMS03442.1"/>
    <property type="molecule type" value="Genomic_DNA"/>
</dbReference>
<proteinExistence type="predicted"/>
<protein>
    <submittedName>
        <fullName evidence="1">Uncharacterized protein</fullName>
    </submittedName>
</protein>
<name>A0A142KBF9_9CAUD</name>
<dbReference type="KEGG" id="vg:40079203"/>